<sequence length="199" mass="23158">MQSSYESVIFITHVEADEVYLKIWGQLDKQAATSVEHYIYPLVKQFNQGYGCPSKNSRLIIGTLCCARFQSDGYYRAKVLNVRPDGMVVVQFIDYGNVEVLSPNEIHLWDNIPQMEPLRAYPPMALEFTLINVLPINGVWESGTIEAIRKTLCYNEYRALFYMLNNRYLIKLWYNNEDFSELLVKEHMALPAAVHDMFR</sequence>
<dbReference type="Gene3D" id="2.40.50.90">
    <property type="match status" value="1"/>
</dbReference>
<evidence type="ECO:0000313" key="2">
    <source>
        <dbReference type="EMBL" id="KMQ89277.1"/>
    </source>
</evidence>
<comment type="caution">
    <text evidence="2">The sequence shown here is derived from an EMBL/GenBank/DDBJ whole genome shotgun (WGS) entry which is preliminary data.</text>
</comment>
<dbReference type="PANTHER" id="PTHR22948:SF29">
    <property type="entry name" value="FI02030P-RELATED"/>
    <property type="match status" value="1"/>
</dbReference>
<protein>
    <submittedName>
        <fullName evidence="2">Maternal protein tudor</fullName>
    </submittedName>
</protein>
<reference evidence="2 3" key="1">
    <citation type="submission" date="2015-04" db="EMBL/GenBank/DDBJ databases">
        <title>Lasius niger genome sequencing.</title>
        <authorList>
            <person name="Konorov E.A."/>
            <person name="Nikitin M.A."/>
            <person name="Kirill M.V."/>
            <person name="Chang P."/>
        </authorList>
    </citation>
    <scope>NUCLEOTIDE SEQUENCE [LARGE SCALE GENOMIC DNA]</scope>
    <source>
        <tissue evidence="2">Whole</tissue>
    </source>
</reference>
<proteinExistence type="predicted"/>
<dbReference type="SMART" id="SM00333">
    <property type="entry name" value="TUDOR"/>
    <property type="match status" value="1"/>
</dbReference>
<dbReference type="InterPro" id="IPR050621">
    <property type="entry name" value="Tudor_domain_containing"/>
</dbReference>
<dbReference type="GO" id="GO:0005737">
    <property type="term" value="C:cytoplasm"/>
    <property type="evidence" value="ECO:0007669"/>
    <property type="project" value="UniProtKB-ARBA"/>
</dbReference>
<dbReference type="PANTHER" id="PTHR22948">
    <property type="entry name" value="TUDOR DOMAIN CONTAINING PROTEIN"/>
    <property type="match status" value="1"/>
</dbReference>
<dbReference type="EMBL" id="LBMM01007948">
    <property type="protein sequence ID" value="KMQ89277.1"/>
    <property type="molecule type" value="Genomic_DNA"/>
</dbReference>
<dbReference type="Gene3D" id="2.30.30.140">
    <property type="match status" value="1"/>
</dbReference>
<accession>A0A0J7KG71</accession>
<evidence type="ECO:0000313" key="3">
    <source>
        <dbReference type="Proteomes" id="UP000036403"/>
    </source>
</evidence>
<dbReference type="PaxDb" id="67767-A0A0J7KG71"/>
<dbReference type="InterPro" id="IPR002999">
    <property type="entry name" value="Tudor"/>
</dbReference>
<dbReference type="AlphaFoldDB" id="A0A0J7KG71"/>
<gene>
    <name evidence="2" type="ORF">RF55_11106</name>
</gene>
<dbReference type="Proteomes" id="UP000036403">
    <property type="component" value="Unassembled WGS sequence"/>
</dbReference>
<dbReference type="OrthoDB" id="9989103at2759"/>
<feature type="domain" description="Tudor" evidence="1">
    <location>
        <begin position="58"/>
        <end position="116"/>
    </location>
</feature>
<dbReference type="SUPFAM" id="SSF63748">
    <property type="entry name" value="Tudor/PWWP/MBT"/>
    <property type="match status" value="1"/>
</dbReference>
<dbReference type="Pfam" id="PF00567">
    <property type="entry name" value="TUDOR"/>
    <property type="match status" value="1"/>
</dbReference>
<dbReference type="PROSITE" id="PS50304">
    <property type="entry name" value="TUDOR"/>
    <property type="match status" value="1"/>
</dbReference>
<dbReference type="STRING" id="67767.A0A0J7KG71"/>
<organism evidence="2 3">
    <name type="scientific">Lasius niger</name>
    <name type="common">Black garden ant</name>
    <dbReference type="NCBI Taxonomy" id="67767"/>
    <lineage>
        <taxon>Eukaryota</taxon>
        <taxon>Metazoa</taxon>
        <taxon>Ecdysozoa</taxon>
        <taxon>Arthropoda</taxon>
        <taxon>Hexapoda</taxon>
        <taxon>Insecta</taxon>
        <taxon>Pterygota</taxon>
        <taxon>Neoptera</taxon>
        <taxon>Endopterygota</taxon>
        <taxon>Hymenoptera</taxon>
        <taxon>Apocrita</taxon>
        <taxon>Aculeata</taxon>
        <taxon>Formicoidea</taxon>
        <taxon>Formicidae</taxon>
        <taxon>Formicinae</taxon>
        <taxon>Lasius</taxon>
        <taxon>Lasius</taxon>
    </lineage>
</organism>
<evidence type="ECO:0000259" key="1">
    <source>
        <dbReference type="PROSITE" id="PS50304"/>
    </source>
</evidence>
<keyword evidence="3" id="KW-1185">Reference proteome</keyword>
<dbReference type="InterPro" id="IPR035437">
    <property type="entry name" value="SNase_OB-fold_sf"/>
</dbReference>
<name>A0A0J7KG71_LASNI</name>